<dbReference type="AlphaFoldDB" id="A0A2U4F680"/>
<name>A0A2U4F680_9SPIR</name>
<keyword evidence="1" id="KW-1133">Transmembrane helix</keyword>
<proteinExistence type="predicted"/>
<keyword evidence="1" id="KW-0812">Transmembrane</keyword>
<accession>A0A2U4F680</accession>
<evidence type="ECO:0000313" key="3">
    <source>
        <dbReference type="Proteomes" id="UP000011663"/>
    </source>
</evidence>
<evidence type="ECO:0000313" key="2">
    <source>
        <dbReference type="EMBL" id="EKV58287.1"/>
    </source>
</evidence>
<dbReference type="EMBL" id="ALNZ01000006">
    <property type="protein sequence ID" value="EKV58287.1"/>
    <property type="molecule type" value="Genomic_DNA"/>
</dbReference>
<comment type="caution">
    <text evidence="2">The sequence shown here is derived from an EMBL/GenBank/DDBJ whole genome shotgun (WGS) entry which is preliminary data.</text>
</comment>
<evidence type="ECO:0008006" key="4">
    <source>
        <dbReference type="Google" id="ProtNLM"/>
    </source>
</evidence>
<protein>
    <recommendedName>
        <fullName evidence="4">Serpentine_recp domain containing protein</fullName>
    </recommendedName>
</protein>
<reference evidence="2 3" key="1">
    <citation type="submission" date="2012-07" db="EMBL/GenBank/DDBJ databases">
        <title>Genome sequence of Brachyspira sp. 30446, isolated from a pig with mucohaemorrhagic colitis.</title>
        <authorList>
            <person name="Rubin J.E."/>
            <person name="Fernando C."/>
            <person name="Harding J.C.S."/>
            <person name="Hill J.E."/>
        </authorList>
    </citation>
    <scope>NUCLEOTIDE SEQUENCE [LARGE SCALE GENOMIC DNA]</scope>
    <source>
        <strain evidence="2 3">30446</strain>
    </source>
</reference>
<sequence>MKKNKIFISYEENQFYFNKESINNMKKNLLLTVILITTISANLMAKSGFGVDLTVPLGAGIGFYLEDGKQSQTIKPDGGFEFGVHLKPNYYFDLSILSLGISLDLGYQRDVFAYKSDLSKGNVTFDSLFVGIMPKIDILFMSIGVGAGVKFPLGGSSYSKENSGSEITEQYNLKQLQDKFYNCYIPYLKASLDFLLLYNVTLGVYLSYDFPLLEYKESSPKIKTGALDIGGQIGIRF</sequence>
<dbReference type="Proteomes" id="UP000011663">
    <property type="component" value="Unassembled WGS sequence"/>
</dbReference>
<organism evidence="2 3">
    <name type="scientific">Brachyspira hampsonii 30446</name>
    <dbReference type="NCBI Taxonomy" id="1289135"/>
    <lineage>
        <taxon>Bacteria</taxon>
        <taxon>Pseudomonadati</taxon>
        <taxon>Spirochaetota</taxon>
        <taxon>Spirochaetia</taxon>
        <taxon>Brachyspirales</taxon>
        <taxon>Brachyspiraceae</taxon>
        <taxon>Brachyspira</taxon>
    </lineage>
</organism>
<evidence type="ECO:0000256" key="1">
    <source>
        <dbReference type="SAM" id="Phobius"/>
    </source>
</evidence>
<feature type="transmembrane region" description="Helical" evidence="1">
    <location>
        <begin position="28"/>
        <end position="45"/>
    </location>
</feature>
<gene>
    <name evidence="2" type="ORF">A966_00845</name>
</gene>
<keyword evidence="1" id="KW-0472">Membrane</keyword>